<reference evidence="2" key="1">
    <citation type="submission" date="2021-01" db="EMBL/GenBank/DDBJ databases">
        <authorList>
            <person name="Corre E."/>
            <person name="Pelletier E."/>
            <person name="Niang G."/>
            <person name="Scheremetjew M."/>
            <person name="Finn R."/>
            <person name="Kale V."/>
            <person name="Holt S."/>
            <person name="Cochrane G."/>
            <person name="Meng A."/>
            <person name="Brown T."/>
            <person name="Cohen L."/>
        </authorList>
    </citation>
    <scope>NUCLEOTIDE SEQUENCE</scope>
    <source>
        <strain evidence="2">NIES-2562</strain>
    </source>
</reference>
<feature type="region of interest" description="Disordered" evidence="1">
    <location>
        <begin position="198"/>
        <end position="349"/>
    </location>
</feature>
<proteinExistence type="predicted"/>
<gene>
    <name evidence="2" type="ORF">PBIL07802_LOCUS26172</name>
</gene>
<feature type="compositionally biased region" description="Polar residues" evidence="1">
    <location>
        <begin position="336"/>
        <end position="347"/>
    </location>
</feature>
<feature type="compositionally biased region" description="Gly residues" evidence="1">
    <location>
        <begin position="273"/>
        <end position="282"/>
    </location>
</feature>
<accession>A0A7S3GEK6</accession>
<sequence length="381" mass="41386">MVKRLNRLGPFLGSVPLKNTLDSKVSREEMMQLTRAINETRAAIVPYDDKDVIKKIGKLEKVIKEKLEGLDGVDIQMSLEILQKRIKSSASELRHEYMEYIERIKRVHKEIAGQMDTVKKKLETKAPRDDVEQLRREVFEEQAASITKTTYKCVSCNRPYTKTELGPEVWERERQKQAEEVHQHRSAIEASTTLAAKAAAGKGVDVEDSTSDVSDTPRRDKKAKKGKNASVSLRLGMESEEASPSPPLVNAAFKPEPPRGSQFKMSRPSPRGPNGGNAGNATGGPVPPLDLRSGGESGKGLDGGLVVTMPARMARMGERDTTDGPASDRGVALPALSQTTSATTNGTPRKVALLEPALSAEIAEGWPSEVVAEAHGGSDAE</sequence>
<protein>
    <submittedName>
        <fullName evidence="2">Uncharacterized protein</fullName>
    </submittedName>
</protein>
<dbReference type="EMBL" id="HBIB01040252">
    <property type="protein sequence ID" value="CAE0263869.1"/>
    <property type="molecule type" value="Transcribed_RNA"/>
</dbReference>
<evidence type="ECO:0000256" key="1">
    <source>
        <dbReference type="SAM" id="MobiDB-lite"/>
    </source>
</evidence>
<organism evidence="2">
    <name type="scientific">Palpitomonas bilix</name>
    <dbReference type="NCBI Taxonomy" id="652834"/>
    <lineage>
        <taxon>Eukaryota</taxon>
        <taxon>Eukaryota incertae sedis</taxon>
    </lineage>
</organism>
<name>A0A7S3GEK6_9EUKA</name>
<evidence type="ECO:0000313" key="2">
    <source>
        <dbReference type="EMBL" id="CAE0263869.1"/>
    </source>
</evidence>
<dbReference type="AlphaFoldDB" id="A0A7S3GEK6"/>